<dbReference type="SUPFAM" id="SSF50129">
    <property type="entry name" value="GroES-like"/>
    <property type="match status" value="1"/>
</dbReference>
<dbReference type="Proteomes" id="UP000242146">
    <property type="component" value="Unassembled WGS sequence"/>
</dbReference>
<sequence>MKVTSKCLVLAQRPTGPSVIIGEHLILETATIDLEASLKDKMFIVKTLEVSIDPYLSALLRVPTFPAAYKMNEVITGYSIGVIVRSNHPDFKINDYVYGLGKFAEYAVYDDTSAKAHGLLVRKVSAGLPFSRYVGAMGMAGLTAYSGLQLAELKSGETLFVSAATGAVGQVVGQVAKIKGLRVIGSAGSQAKIDLLHQFGFDGAINYKTDDMDTKLAELCPDGIDVYYDNVSGEILDSALAKMNRFGRIICCGNMSLFSGPPVMKNLLSIVTKSLTIRGFVTYDYEHLDGPLVEELTQYLLDGRMKYSEDIRQGIESFPKALEDLLAGNTSGKVIIHLNNL</sequence>
<dbReference type="AlphaFoldDB" id="A0A1X2G4U3"/>
<dbReference type="InterPro" id="IPR011032">
    <property type="entry name" value="GroES-like_sf"/>
</dbReference>
<dbReference type="CDD" id="cd05288">
    <property type="entry name" value="PGDH"/>
    <property type="match status" value="1"/>
</dbReference>
<evidence type="ECO:0000259" key="2">
    <source>
        <dbReference type="SMART" id="SM00829"/>
    </source>
</evidence>
<evidence type="ECO:0000313" key="4">
    <source>
        <dbReference type="Proteomes" id="UP000242146"/>
    </source>
</evidence>
<accession>A0A1X2G4U3</accession>
<dbReference type="EMBL" id="MCGT01000044">
    <property type="protein sequence ID" value="ORX45091.1"/>
    <property type="molecule type" value="Genomic_DNA"/>
</dbReference>
<protein>
    <submittedName>
        <fullName evidence="3">NAD(P)-binding protein</fullName>
    </submittedName>
</protein>
<comment type="caution">
    <text evidence="3">The sequence shown here is derived from an EMBL/GenBank/DDBJ whole genome shotgun (WGS) entry which is preliminary data.</text>
</comment>
<reference evidence="3 4" key="1">
    <citation type="submission" date="2016-07" db="EMBL/GenBank/DDBJ databases">
        <title>Pervasive Adenine N6-methylation of Active Genes in Fungi.</title>
        <authorList>
            <consortium name="DOE Joint Genome Institute"/>
            <person name="Mondo S.J."/>
            <person name="Dannebaum R.O."/>
            <person name="Kuo R.C."/>
            <person name="Labutti K."/>
            <person name="Haridas S."/>
            <person name="Kuo A."/>
            <person name="Salamov A."/>
            <person name="Ahrendt S.R."/>
            <person name="Lipzen A."/>
            <person name="Sullivan W."/>
            <person name="Andreopoulos W.B."/>
            <person name="Clum A."/>
            <person name="Lindquist E."/>
            <person name="Daum C."/>
            <person name="Ramamoorthy G.K."/>
            <person name="Gryganskyi A."/>
            <person name="Culley D."/>
            <person name="Magnuson J.K."/>
            <person name="James T.Y."/>
            <person name="O'Malley M.A."/>
            <person name="Stajich J.E."/>
            <person name="Spatafora J.W."/>
            <person name="Visel A."/>
            <person name="Grigoriev I.V."/>
        </authorList>
    </citation>
    <scope>NUCLEOTIDE SEQUENCE [LARGE SCALE GENOMIC DNA]</scope>
    <source>
        <strain evidence="3 4">NRRL 3301</strain>
    </source>
</reference>
<dbReference type="Pfam" id="PF00107">
    <property type="entry name" value="ADH_zinc_N"/>
    <property type="match status" value="1"/>
</dbReference>
<dbReference type="GO" id="GO:0016628">
    <property type="term" value="F:oxidoreductase activity, acting on the CH-CH group of donors, NAD or NADP as acceptor"/>
    <property type="evidence" value="ECO:0007669"/>
    <property type="project" value="InterPro"/>
</dbReference>
<dbReference type="OrthoDB" id="809632at2759"/>
<gene>
    <name evidence="3" type="ORF">DM01DRAFT_1398386</name>
</gene>
<dbReference type="Gene3D" id="3.90.180.10">
    <property type="entry name" value="Medium-chain alcohol dehydrogenases, catalytic domain"/>
    <property type="match status" value="1"/>
</dbReference>
<keyword evidence="1" id="KW-0560">Oxidoreductase</keyword>
<proteinExistence type="predicted"/>
<dbReference type="PANTHER" id="PTHR43205:SF7">
    <property type="entry name" value="PROSTAGLANDIN REDUCTASE 1"/>
    <property type="match status" value="1"/>
</dbReference>
<dbReference type="InterPro" id="IPR041694">
    <property type="entry name" value="ADH_N_2"/>
</dbReference>
<dbReference type="SMART" id="SM00829">
    <property type="entry name" value="PKS_ER"/>
    <property type="match status" value="1"/>
</dbReference>
<dbReference type="Pfam" id="PF16884">
    <property type="entry name" value="ADH_N_2"/>
    <property type="match status" value="1"/>
</dbReference>
<dbReference type="Gene3D" id="3.40.50.720">
    <property type="entry name" value="NAD(P)-binding Rossmann-like Domain"/>
    <property type="match status" value="1"/>
</dbReference>
<evidence type="ECO:0000256" key="1">
    <source>
        <dbReference type="ARBA" id="ARBA00023002"/>
    </source>
</evidence>
<dbReference type="FunFam" id="3.40.50.720:FF:000121">
    <property type="entry name" value="Prostaglandin reductase 2"/>
    <property type="match status" value="1"/>
</dbReference>
<organism evidence="3 4">
    <name type="scientific">Hesseltinella vesiculosa</name>
    <dbReference type="NCBI Taxonomy" id="101127"/>
    <lineage>
        <taxon>Eukaryota</taxon>
        <taxon>Fungi</taxon>
        <taxon>Fungi incertae sedis</taxon>
        <taxon>Mucoromycota</taxon>
        <taxon>Mucoromycotina</taxon>
        <taxon>Mucoromycetes</taxon>
        <taxon>Mucorales</taxon>
        <taxon>Cunninghamellaceae</taxon>
        <taxon>Hesseltinella</taxon>
    </lineage>
</organism>
<dbReference type="PANTHER" id="PTHR43205">
    <property type="entry name" value="PROSTAGLANDIN REDUCTASE"/>
    <property type="match status" value="1"/>
</dbReference>
<keyword evidence="4" id="KW-1185">Reference proteome</keyword>
<dbReference type="InterPro" id="IPR036291">
    <property type="entry name" value="NAD(P)-bd_dom_sf"/>
</dbReference>
<dbReference type="InterPro" id="IPR045010">
    <property type="entry name" value="MDR_fam"/>
</dbReference>
<name>A0A1X2G4U3_9FUNG</name>
<dbReference type="SUPFAM" id="SSF51735">
    <property type="entry name" value="NAD(P)-binding Rossmann-fold domains"/>
    <property type="match status" value="1"/>
</dbReference>
<dbReference type="InterPro" id="IPR013149">
    <property type="entry name" value="ADH-like_C"/>
</dbReference>
<feature type="domain" description="Enoyl reductase (ER)" evidence="2">
    <location>
        <begin position="22"/>
        <end position="336"/>
    </location>
</feature>
<dbReference type="InterPro" id="IPR020843">
    <property type="entry name" value="ER"/>
</dbReference>
<evidence type="ECO:0000313" key="3">
    <source>
        <dbReference type="EMBL" id="ORX45091.1"/>
    </source>
</evidence>